<proteinExistence type="predicted"/>
<sequence length="1027" mass="117995">MSWKRKVKRGVYLGMQRGKRIGRRLMKGTKTQVQTRQFVEVVPSWHARTSANYEVDGAALVSTMAEKQFLTYGERASSFRTVPGPDSFQLNPSIREFDASLNVEKSGDIDVTLLVMMYSDQERTRVVRVGDGVRTTVTLREDETKTRFVIQTQGKGRVLIQSLLIDGQPLWNVEGMSSAVADSDFDTMIELDAESLELLSPLSRIVHVDGGTITVTGQGNQYEHYGVHESALPHVDTERGIDFPLADMDDYVYRFYLKGDATEMAKATLFVATYAHGERDQLIEVPLGFSNVMSLTPSHESVRYFVRFHGNGTISDLKLGVIRENSVRRTETFDLDPTFWTIPTPESIKLKQDPNGLRLVLDVEPDARRYVSYMETNNRFTVLPKEKPYTVRPNHRYRVTVDGELGENTGVVLYIISYSLTERLSMQQVQLGSEKIFEFSKDVRYLRFALRVDGQGETLVTNIRVSEEIITDRTQVPEWIDPREARLFEATPRELHEMKVAAIFDEFTTASYRPECELITFSPDDWPAVLADRQPDFLMVESAWKGNDKTWEKKIVKYGTNTWEELDALLEWCRLNNVPTVFWNKEDPIHYDRFIETAKRFDFVYTTDANILDNYKEDCGHDRVGALPFAAQPKEHNPIRLPGTREPFASFAGSYYANRHESRRIDMDRLFAAADKYGLVIYDRNYEMNQRGETDQLQFPEQFRKSIRGSLKYNQIAKAYKGFKVMLNVNSVNDSPTMFSRRVFEGLACATPVVSTRSIGVKQMLGDYVFLDEGDEMLEETFRKLLTDDSFYEDVAMGGMRHVLKYHTYTQRLAQVVGTIGLPYRVDHPEVALVAFVRSADEMDRAVETFRAQDYEHKHLVVFLDKFEGHLDLYEAYNTEDVSTFMLSYLPQYNALSEILDGFDWMAFIRPGDYYGPAYVSDYMLATRYADSNILTKEDYFTWDDKLEKIDSDGTYRYVFDATPSRSIMKPDVLRFYSVAEALDVLKQDATLKELAQSGERIFSTDPYQYVKAGSDMPQAVAQEVQL</sequence>
<dbReference type="InterPro" id="IPR055259">
    <property type="entry name" value="YkvP/CgeB_Glyco_trans-like"/>
</dbReference>
<dbReference type="OrthoDB" id="7019976at2"/>
<feature type="domain" description="Spore protein YkvP/CgeB glycosyl transferase-like" evidence="1">
    <location>
        <begin position="699"/>
        <end position="816"/>
    </location>
</feature>
<gene>
    <name evidence="2" type="ORF">NCTC13163_00708</name>
</gene>
<dbReference type="STRING" id="1397694.GCA_000702585_01223"/>
<dbReference type="EMBL" id="UGGP01000001">
    <property type="protein sequence ID" value="STO07362.1"/>
    <property type="molecule type" value="Genomic_DNA"/>
</dbReference>
<reference evidence="2 3" key="1">
    <citation type="submission" date="2018-06" db="EMBL/GenBank/DDBJ databases">
        <authorList>
            <consortium name="Pathogen Informatics"/>
            <person name="Doyle S."/>
        </authorList>
    </citation>
    <scope>NUCLEOTIDE SEQUENCE [LARGE SCALE GENOMIC DNA]</scope>
    <source>
        <strain evidence="2 3">NCTC13163</strain>
    </source>
</reference>
<accession>A0A377FRB0</accession>
<name>A0A377FRB0_9BACL</name>
<protein>
    <submittedName>
        <fullName evidence="2">Uncharacterized protein conserved in bacteria</fullName>
    </submittedName>
</protein>
<dbReference type="RefSeq" id="WP_029334461.1">
    <property type="nucleotide sequence ID" value="NZ_UGGP01000001.1"/>
</dbReference>
<organism evidence="2 3">
    <name type="scientific">Exiguobacterium aurantiacum</name>
    <dbReference type="NCBI Taxonomy" id="33987"/>
    <lineage>
        <taxon>Bacteria</taxon>
        <taxon>Bacillati</taxon>
        <taxon>Bacillota</taxon>
        <taxon>Bacilli</taxon>
        <taxon>Bacillales</taxon>
        <taxon>Bacillales Family XII. Incertae Sedis</taxon>
        <taxon>Exiguobacterium</taxon>
    </lineage>
</organism>
<dbReference type="SUPFAM" id="SSF53756">
    <property type="entry name" value="UDP-Glycosyltransferase/glycogen phosphorylase"/>
    <property type="match status" value="1"/>
</dbReference>
<dbReference type="Gene3D" id="3.40.50.2000">
    <property type="entry name" value="Glycogen Phosphorylase B"/>
    <property type="match status" value="1"/>
</dbReference>
<evidence type="ECO:0000313" key="3">
    <source>
        <dbReference type="Proteomes" id="UP000254060"/>
    </source>
</evidence>
<dbReference type="AlphaFoldDB" id="A0A377FRB0"/>
<dbReference type="Pfam" id="PF13524">
    <property type="entry name" value="Glyco_trans_1_2"/>
    <property type="match status" value="1"/>
</dbReference>
<evidence type="ECO:0000313" key="2">
    <source>
        <dbReference type="EMBL" id="STO07362.1"/>
    </source>
</evidence>
<dbReference type="Proteomes" id="UP000254060">
    <property type="component" value="Unassembled WGS sequence"/>
</dbReference>
<evidence type="ECO:0000259" key="1">
    <source>
        <dbReference type="Pfam" id="PF13524"/>
    </source>
</evidence>